<evidence type="ECO:0000313" key="1">
    <source>
        <dbReference type="EMBL" id="BAQ94417.1"/>
    </source>
</evidence>
<sequence>MTVSIEREHASSDRYRYDCGLPADFAQLDTSEDASYFGNWASAQRRTLFSYCEGDCCTTVCTTDEEFKAEIQKFTDFCDRVGYKFLGVDPGLKPNAKEPWEAMGLAHLLH</sequence>
<dbReference type="RefSeq" id="YP_009777914.1">
    <property type="nucleotide sequence ID" value="NC_047706.1"/>
</dbReference>
<proteinExistence type="predicted"/>
<protein>
    <submittedName>
        <fullName evidence="1">Uncharacterized protein</fullName>
    </submittedName>
</protein>
<dbReference type="Proteomes" id="UP000505271">
    <property type="component" value="Segment"/>
</dbReference>
<name>A0A6S4PD32_9CAUD</name>
<accession>A0A6S4PD32</accession>
<dbReference type="GeneID" id="55412080"/>
<dbReference type="KEGG" id="vg:55412080"/>
<evidence type="ECO:0000313" key="2">
    <source>
        <dbReference type="Proteomes" id="UP000505271"/>
    </source>
</evidence>
<dbReference type="EMBL" id="AP013547">
    <property type="protein sequence ID" value="BAQ94417.1"/>
    <property type="molecule type" value="Genomic_DNA"/>
</dbReference>
<organism evidence="1 2">
    <name type="scientific">uncultured phage_MedDCM-OCT-S31-C1</name>
    <dbReference type="NCBI Taxonomy" id="2740800"/>
    <lineage>
        <taxon>Viruses</taxon>
        <taxon>Duplodnaviria</taxon>
        <taxon>Heunggongvirae</taxon>
        <taxon>Uroviricota</taxon>
        <taxon>Caudoviricetes</taxon>
        <taxon>Autographivirales</taxon>
        <taxon>Nohivirus</taxon>
        <taxon>Nohivirus S31C1</taxon>
    </lineage>
</organism>
<reference evidence="1 2" key="1">
    <citation type="journal article" date="2013" name="PLoS Genet.">
        <title>Expanding the Marine Virosphere Using Metagenomics.</title>
        <authorList>
            <person name="Mizuno C.M."/>
            <person name="Rodriguez-Valera F."/>
            <person name="Kimes N.E."/>
            <person name="Ghai R."/>
        </authorList>
    </citation>
    <scope>NUCLEOTIDE SEQUENCE [LARGE SCALE GENOMIC DNA]</scope>
    <source>
        <strain evidence="1">UvMED-CGR-U-MedDCM-OCT-S31-C1</strain>
    </source>
</reference>
<keyword evidence="2" id="KW-1185">Reference proteome</keyword>